<sequence>MLPYVAEFIGTAMLVLIGNAGMANISLEKSSMKGSGALHISIGWGLAVLLPAYIFGKASGGFLNPAVTLAFAAGGQLSWQVVPGYIIAELLGAILGAILVYVLFADHFNVTQNTTIVRSCFCTVPSIRNLPRNFLNELIGTFILVFSVLGIANVVGASATGVNNLYVCGIITVIVMCFGGLSGTAINPARDLGPRIAYILMPLKYKENPDWQYCLFVPILGPFIGGLLAVFLFKIIPW</sequence>
<keyword evidence="6 8" id="KW-0472">Membrane</keyword>
<dbReference type="EMBL" id="JACHFH010000030">
    <property type="protein sequence ID" value="MBB5336989.1"/>
    <property type="molecule type" value="Genomic_DNA"/>
</dbReference>
<organism evidence="9 10">
    <name type="scientific">Pectinatus brassicae</name>
    <dbReference type="NCBI Taxonomy" id="862415"/>
    <lineage>
        <taxon>Bacteria</taxon>
        <taxon>Bacillati</taxon>
        <taxon>Bacillota</taxon>
        <taxon>Negativicutes</taxon>
        <taxon>Selenomonadales</taxon>
        <taxon>Selenomonadaceae</taxon>
        <taxon>Pectinatus</taxon>
    </lineage>
</organism>
<evidence type="ECO:0000313" key="10">
    <source>
        <dbReference type="Proteomes" id="UP000559117"/>
    </source>
</evidence>
<evidence type="ECO:0000256" key="8">
    <source>
        <dbReference type="SAM" id="Phobius"/>
    </source>
</evidence>
<dbReference type="PANTHER" id="PTHR43829:SF9">
    <property type="entry name" value="AQUAPORIN-9"/>
    <property type="match status" value="1"/>
</dbReference>
<keyword evidence="10" id="KW-1185">Reference proteome</keyword>
<dbReference type="PRINTS" id="PR00783">
    <property type="entry name" value="MINTRINSICP"/>
</dbReference>
<dbReference type="GO" id="GO:0005886">
    <property type="term" value="C:plasma membrane"/>
    <property type="evidence" value="ECO:0007669"/>
    <property type="project" value="TreeGrafter"/>
</dbReference>
<dbReference type="SUPFAM" id="SSF81338">
    <property type="entry name" value="Aquaporin-like"/>
    <property type="match status" value="1"/>
</dbReference>
<dbReference type="PANTHER" id="PTHR43829">
    <property type="entry name" value="AQUAPORIN OR AQUAGLYCEROPORIN RELATED"/>
    <property type="match status" value="1"/>
</dbReference>
<gene>
    <name evidence="9" type="ORF">HNR32_002145</name>
</gene>
<dbReference type="Proteomes" id="UP000559117">
    <property type="component" value="Unassembled WGS sequence"/>
</dbReference>
<proteinExistence type="inferred from homology"/>
<evidence type="ECO:0000313" key="9">
    <source>
        <dbReference type="EMBL" id="MBB5336989.1"/>
    </source>
</evidence>
<feature type="transmembrane region" description="Helical" evidence="8">
    <location>
        <begin position="37"/>
        <end position="55"/>
    </location>
</feature>
<comment type="subcellular location">
    <subcellularLocation>
        <location evidence="1">Membrane</location>
        <topology evidence="1">Multi-pass membrane protein</topology>
    </subcellularLocation>
</comment>
<keyword evidence="3 7" id="KW-0813">Transport</keyword>
<evidence type="ECO:0000256" key="3">
    <source>
        <dbReference type="ARBA" id="ARBA00022448"/>
    </source>
</evidence>
<dbReference type="GO" id="GO:0015254">
    <property type="term" value="F:glycerol channel activity"/>
    <property type="evidence" value="ECO:0007669"/>
    <property type="project" value="TreeGrafter"/>
</dbReference>
<protein>
    <submittedName>
        <fullName evidence="9">Glycerol uptake facilitator protein</fullName>
    </submittedName>
</protein>
<dbReference type="InterPro" id="IPR023271">
    <property type="entry name" value="Aquaporin-like"/>
</dbReference>
<evidence type="ECO:0000256" key="1">
    <source>
        <dbReference type="ARBA" id="ARBA00004141"/>
    </source>
</evidence>
<evidence type="ECO:0000256" key="5">
    <source>
        <dbReference type="ARBA" id="ARBA00022989"/>
    </source>
</evidence>
<evidence type="ECO:0000256" key="4">
    <source>
        <dbReference type="ARBA" id="ARBA00022692"/>
    </source>
</evidence>
<name>A0A840UJ33_9FIRM</name>
<dbReference type="InterPro" id="IPR050363">
    <property type="entry name" value="MIP/Aquaporin"/>
</dbReference>
<accession>A0A840UJ33</accession>
<dbReference type="Gene3D" id="1.20.1080.10">
    <property type="entry name" value="Glycerol uptake facilitator protein"/>
    <property type="match status" value="1"/>
</dbReference>
<dbReference type="RefSeq" id="WP_183862436.1">
    <property type="nucleotide sequence ID" value="NZ_JACHFH010000030.1"/>
</dbReference>
<dbReference type="InterPro" id="IPR000425">
    <property type="entry name" value="MIP"/>
</dbReference>
<feature type="transmembrane region" description="Helical" evidence="8">
    <location>
        <begin position="138"/>
        <end position="158"/>
    </location>
</feature>
<dbReference type="AlphaFoldDB" id="A0A840UJ33"/>
<feature type="transmembrane region" description="Helical" evidence="8">
    <location>
        <begin position="85"/>
        <end position="104"/>
    </location>
</feature>
<feature type="transmembrane region" description="Helical" evidence="8">
    <location>
        <begin position="164"/>
        <end position="186"/>
    </location>
</feature>
<evidence type="ECO:0000256" key="7">
    <source>
        <dbReference type="RuleBase" id="RU000477"/>
    </source>
</evidence>
<comment type="caution">
    <text evidence="9">The sequence shown here is derived from an EMBL/GenBank/DDBJ whole genome shotgun (WGS) entry which is preliminary data.</text>
</comment>
<dbReference type="Pfam" id="PF00230">
    <property type="entry name" value="MIP"/>
    <property type="match status" value="1"/>
</dbReference>
<keyword evidence="4 7" id="KW-0812">Transmembrane</keyword>
<keyword evidence="5 8" id="KW-1133">Transmembrane helix</keyword>
<reference evidence="9 10" key="1">
    <citation type="submission" date="2020-08" db="EMBL/GenBank/DDBJ databases">
        <title>Genomic Encyclopedia of Type Strains, Phase IV (KMG-IV): sequencing the most valuable type-strain genomes for metagenomic binning, comparative biology and taxonomic classification.</title>
        <authorList>
            <person name="Goeker M."/>
        </authorList>
    </citation>
    <scope>NUCLEOTIDE SEQUENCE [LARGE SCALE GENOMIC DNA]</scope>
    <source>
        <strain evidence="9 10">DSM 24661</strain>
    </source>
</reference>
<feature type="transmembrane region" description="Helical" evidence="8">
    <location>
        <begin position="6"/>
        <end position="25"/>
    </location>
</feature>
<feature type="transmembrane region" description="Helical" evidence="8">
    <location>
        <begin position="213"/>
        <end position="236"/>
    </location>
</feature>
<comment type="similarity">
    <text evidence="2 7">Belongs to the MIP/aquaporin (TC 1.A.8) family.</text>
</comment>
<evidence type="ECO:0000256" key="6">
    <source>
        <dbReference type="ARBA" id="ARBA00023136"/>
    </source>
</evidence>
<evidence type="ECO:0000256" key="2">
    <source>
        <dbReference type="ARBA" id="ARBA00006175"/>
    </source>
</evidence>